<evidence type="ECO:0000313" key="1">
    <source>
        <dbReference type="EMBL" id="CCB89763.1"/>
    </source>
</evidence>
<protein>
    <submittedName>
        <fullName evidence="1">Uncharacterized protein</fullName>
    </submittedName>
</protein>
<organism evidence="1 2">
    <name type="scientific">Simkania negevensis (strain ATCC VR-1471 / DSM 27360 / Z)</name>
    <dbReference type="NCBI Taxonomy" id="331113"/>
    <lineage>
        <taxon>Bacteria</taxon>
        <taxon>Pseudomonadati</taxon>
        <taxon>Chlamydiota</taxon>
        <taxon>Chlamydiia</taxon>
        <taxon>Parachlamydiales</taxon>
        <taxon>Simkaniaceae</taxon>
        <taxon>Simkania</taxon>
    </lineage>
</organism>
<keyword evidence="2" id="KW-1185">Reference proteome</keyword>
<accession>F8L3C0</accession>
<dbReference type="AlphaFoldDB" id="F8L3C0"/>
<reference evidence="1 2" key="2">
    <citation type="journal article" date="2011" name="Mol. Biol. Evol.">
        <title>Unity in variety--the pan-genome of the Chlamydiae.</title>
        <authorList>
            <person name="Collingro A."/>
            <person name="Tischler P."/>
            <person name="Weinmaier T."/>
            <person name="Penz T."/>
            <person name="Heinz E."/>
            <person name="Brunham R.C."/>
            <person name="Read T.D."/>
            <person name="Bavoil P.M."/>
            <person name="Sachse K."/>
            <person name="Kahane S."/>
            <person name="Friedman M.G."/>
            <person name="Rattei T."/>
            <person name="Myers G.S."/>
            <person name="Horn M."/>
        </authorList>
    </citation>
    <scope>NUCLEOTIDE SEQUENCE [LARGE SCALE GENOMIC DNA]</scope>
    <source>
        <strain evidence="2">ATCC VR-1471 / Z</strain>
    </source>
</reference>
<name>F8L3C0_SIMNZ</name>
<dbReference type="KEGG" id="sng:SNE_A18860"/>
<dbReference type="STRING" id="331113.SNE_A18860"/>
<dbReference type="Proteomes" id="UP000000496">
    <property type="component" value="Chromosome gsn.131"/>
</dbReference>
<reference key="1">
    <citation type="journal article" date="2011" name="Mol. Biol. Evol.">
        <title>Unity in variety -- the pan-genome of the Chlamydiae.</title>
        <authorList>
            <person name="Collingro A."/>
            <person name="Tischler P."/>
            <person name="Weinmaier T."/>
            <person name="Penz T."/>
            <person name="Heinz E."/>
            <person name="Brunham R.C."/>
            <person name="Read T.D."/>
            <person name="Bavoil P.M."/>
            <person name="Sachse K."/>
            <person name="Kahane S."/>
            <person name="Friedman M.G."/>
            <person name="Rattei T."/>
            <person name="Myers G.S.A."/>
            <person name="Horn M."/>
        </authorList>
    </citation>
    <scope>NUCLEOTIDE SEQUENCE</scope>
    <source>
        <strain>Z</strain>
    </source>
</reference>
<sequence length="67" mass="7801">MVLFWPCVFSLKKNGCQKKGLNGHNLFPLRQLVAFLGIISQKKKHLAEFFFYMRISRKPIGVALFML</sequence>
<proteinExistence type="predicted"/>
<evidence type="ECO:0000313" key="2">
    <source>
        <dbReference type="Proteomes" id="UP000000496"/>
    </source>
</evidence>
<gene>
    <name evidence="1" type="ordered locus">SNE_A18860</name>
</gene>
<dbReference type="HOGENOM" id="CLU_2810109_0_0_0"/>
<dbReference type="EMBL" id="FR872582">
    <property type="protein sequence ID" value="CCB89763.1"/>
    <property type="molecule type" value="Genomic_DNA"/>
</dbReference>